<evidence type="ECO:0000313" key="2">
    <source>
        <dbReference type="Proteomes" id="UP000801492"/>
    </source>
</evidence>
<sequence>MEQNCREIEDVAARYDNFNLHEKIKEMTGLGRQRLQDILKNKDSNIIIYLPAKLKLWEEYIRELFYDARAERENTTELAEEFRTTNQEIVFAIRNAK</sequence>
<comment type="caution">
    <text evidence="1">The sequence shown here is derived from an EMBL/GenBank/DDBJ whole genome shotgun (WGS) entry which is preliminary data.</text>
</comment>
<accession>A0A8K0C7W7</accession>
<evidence type="ECO:0000313" key="1">
    <source>
        <dbReference type="EMBL" id="KAF2881044.1"/>
    </source>
</evidence>
<dbReference type="OrthoDB" id="6774127at2759"/>
<dbReference type="AlphaFoldDB" id="A0A8K0C7W7"/>
<gene>
    <name evidence="1" type="ORF">ILUMI_25132</name>
</gene>
<dbReference type="EMBL" id="VTPC01090870">
    <property type="protein sequence ID" value="KAF2881044.1"/>
    <property type="molecule type" value="Genomic_DNA"/>
</dbReference>
<protein>
    <submittedName>
        <fullName evidence="1">Uncharacterized protein</fullName>
    </submittedName>
</protein>
<proteinExistence type="predicted"/>
<dbReference type="Proteomes" id="UP000801492">
    <property type="component" value="Unassembled WGS sequence"/>
</dbReference>
<organism evidence="1 2">
    <name type="scientific">Ignelater luminosus</name>
    <name type="common">Cucubano</name>
    <name type="synonym">Pyrophorus luminosus</name>
    <dbReference type="NCBI Taxonomy" id="2038154"/>
    <lineage>
        <taxon>Eukaryota</taxon>
        <taxon>Metazoa</taxon>
        <taxon>Ecdysozoa</taxon>
        <taxon>Arthropoda</taxon>
        <taxon>Hexapoda</taxon>
        <taxon>Insecta</taxon>
        <taxon>Pterygota</taxon>
        <taxon>Neoptera</taxon>
        <taxon>Endopterygota</taxon>
        <taxon>Coleoptera</taxon>
        <taxon>Polyphaga</taxon>
        <taxon>Elateriformia</taxon>
        <taxon>Elateroidea</taxon>
        <taxon>Elateridae</taxon>
        <taxon>Agrypninae</taxon>
        <taxon>Pyrophorini</taxon>
        <taxon>Ignelater</taxon>
    </lineage>
</organism>
<name>A0A8K0C7W7_IGNLU</name>
<reference evidence="1" key="1">
    <citation type="submission" date="2019-08" db="EMBL/GenBank/DDBJ databases">
        <title>The genome of the North American firefly Photinus pyralis.</title>
        <authorList>
            <consortium name="Photinus pyralis genome working group"/>
            <person name="Fallon T.R."/>
            <person name="Sander Lower S.E."/>
            <person name="Weng J.-K."/>
        </authorList>
    </citation>
    <scope>NUCLEOTIDE SEQUENCE</scope>
    <source>
        <strain evidence="1">TRF0915ILg1</strain>
        <tissue evidence="1">Whole body</tissue>
    </source>
</reference>
<keyword evidence="2" id="KW-1185">Reference proteome</keyword>